<dbReference type="KEGG" id="sre:PTSG_12345"/>
<feature type="compositionally biased region" description="Polar residues" evidence="1">
    <location>
        <begin position="56"/>
        <end position="69"/>
    </location>
</feature>
<dbReference type="Proteomes" id="UP000007799">
    <property type="component" value="Unassembled WGS sequence"/>
</dbReference>
<evidence type="ECO:0000313" key="3">
    <source>
        <dbReference type="Proteomes" id="UP000007799"/>
    </source>
</evidence>
<dbReference type="RefSeq" id="XP_004993511.1">
    <property type="nucleotide sequence ID" value="XM_004993454.1"/>
</dbReference>
<protein>
    <submittedName>
        <fullName evidence="2">Uncharacterized protein</fullName>
    </submittedName>
</protein>
<gene>
    <name evidence="2" type="ORF">PTSG_12345</name>
</gene>
<feature type="compositionally biased region" description="Low complexity" evidence="1">
    <location>
        <begin position="172"/>
        <end position="198"/>
    </location>
</feature>
<accession>F2UBT2</accession>
<feature type="region of interest" description="Disordered" evidence="1">
    <location>
        <begin position="632"/>
        <end position="691"/>
    </location>
</feature>
<feature type="region of interest" description="Disordered" evidence="1">
    <location>
        <begin position="1"/>
        <end position="102"/>
    </location>
</feature>
<feature type="compositionally biased region" description="Polar residues" evidence="1">
    <location>
        <begin position="156"/>
        <end position="166"/>
    </location>
</feature>
<feature type="compositionally biased region" description="Basic residues" evidence="1">
    <location>
        <begin position="675"/>
        <end position="684"/>
    </location>
</feature>
<dbReference type="GeneID" id="16074088"/>
<feature type="region of interest" description="Disordered" evidence="1">
    <location>
        <begin position="755"/>
        <end position="788"/>
    </location>
</feature>
<evidence type="ECO:0000256" key="1">
    <source>
        <dbReference type="SAM" id="MobiDB-lite"/>
    </source>
</evidence>
<keyword evidence="3" id="KW-1185">Reference proteome</keyword>
<name>F2UBT2_SALR5</name>
<organism evidence="3">
    <name type="scientific">Salpingoeca rosetta (strain ATCC 50818 / BSB-021)</name>
    <dbReference type="NCBI Taxonomy" id="946362"/>
    <lineage>
        <taxon>Eukaryota</taxon>
        <taxon>Choanoflagellata</taxon>
        <taxon>Craspedida</taxon>
        <taxon>Salpingoecidae</taxon>
        <taxon>Salpingoeca</taxon>
    </lineage>
</organism>
<reference evidence="2" key="1">
    <citation type="submission" date="2009-08" db="EMBL/GenBank/DDBJ databases">
        <title>Annotation of Salpingoeca rosetta.</title>
        <authorList>
            <consortium name="The Broad Institute Genome Sequencing Platform"/>
            <person name="Russ C."/>
            <person name="Cuomo C."/>
            <person name="Burger G."/>
            <person name="Gray M.W."/>
            <person name="Holland P.W.H."/>
            <person name="King N."/>
            <person name="Lang F.B.F."/>
            <person name="Roger A.J."/>
            <person name="Ruiz-Trillo I."/>
            <person name="Young S.K."/>
            <person name="Zeng Q."/>
            <person name="Gargeya S."/>
            <person name="Alvarado L."/>
            <person name="Berlin A."/>
            <person name="Chapman S.B."/>
            <person name="Chen Z."/>
            <person name="Freedman E."/>
            <person name="Gellesch M."/>
            <person name="Goldberg J."/>
            <person name="Griggs A."/>
            <person name="Gujja S."/>
            <person name="Heilman E."/>
            <person name="Heiman D."/>
            <person name="Howarth C."/>
            <person name="Mehta T."/>
            <person name="Neiman D."/>
            <person name="Pearson M."/>
            <person name="Roberts A."/>
            <person name="Saif S."/>
            <person name="Shea T."/>
            <person name="Shenoy N."/>
            <person name="Sisk P."/>
            <person name="Stolte C."/>
            <person name="Sykes S."/>
            <person name="White J."/>
            <person name="Yandava C."/>
            <person name="Haas B."/>
            <person name="Nusbaum C."/>
            <person name="Birren B."/>
        </authorList>
    </citation>
    <scope>NUCLEOTIDE SEQUENCE [LARGE SCALE GENOMIC DNA]</scope>
    <source>
        <strain evidence="2">ATCC 50818</strain>
    </source>
</reference>
<dbReference type="EMBL" id="GL832967">
    <property type="protein sequence ID" value="EGD73948.1"/>
    <property type="molecule type" value="Genomic_DNA"/>
</dbReference>
<feature type="region of interest" description="Disordered" evidence="1">
    <location>
        <begin position="154"/>
        <end position="270"/>
    </location>
</feature>
<dbReference type="InParanoid" id="F2UBT2"/>
<feature type="compositionally biased region" description="Basic residues" evidence="1">
    <location>
        <begin position="11"/>
        <end position="27"/>
    </location>
</feature>
<feature type="compositionally biased region" description="Basic and acidic residues" evidence="1">
    <location>
        <begin position="658"/>
        <end position="671"/>
    </location>
</feature>
<feature type="compositionally biased region" description="Acidic residues" evidence="1">
    <location>
        <begin position="199"/>
        <end position="217"/>
    </location>
</feature>
<proteinExistence type="predicted"/>
<feature type="region of interest" description="Disordered" evidence="1">
    <location>
        <begin position="851"/>
        <end position="885"/>
    </location>
</feature>
<feature type="compositionally biased region" description="Low complexity" evidence="1">
    <location>
        <begin position="763"/>
        <end position="785"/>
    </location>
</feature>
<feature type="compositionally biased region" description="Low complexity" evidence="1">
    <location>
        <begin position="78"/>
        <end position="95"/>
    </location>
</feature>
<evidence type="ECO:0000313" key="2">
    <source>
        <dbReference type="EMBL" id="EGD73948.1"/>
    </source>
</evidence>
<dbReference type="AlphaFoldDB" id="F2UBT2"/>
<sequence length="911" mass="100088">MTTAHFESHQWQRKQRKRSRYPHHQRAPRIAAQDPRLAWLKRKTNHSHAPVAAHTETYSSSNTANTKPQSDAAEDGASVPSPTTSSSSPECSEGGSWRRPSLDLEPCAKEVLAARPSVALSRDALTPSTLSGSDFEELMLDVFGEADEWRRMGAQHSDNSCDNSCGESGPFVDSAVHSVPSPSPSSSLDSASSPSSAGGDDDGYDNDGDDNDGDEEENKSCATREPAEPAHRGHCTSPPPKRAHLIRSGAEEEAKHTAQTTPMQERGEQQQEAALVATQRQAAPVSTPDEQRTVAQQVQGQRLDELVRRAGGGLCLGCNNIKPLEIRRCLSKKGKFAICNACRKTHLYRIMRDIRSWNSTHRPQLQAMGVAERDTDSLMCAALSHGWHDSRMSRILHLALSSDPRHVAYTLLADEHIQDLRKRIQELLHTISEGPDTGGNATAPVVLFSHITVLGQPYCVGLQAVVSRAQDHVARKVQACVVRELNRVLDLKTAPPPTSTTTSERDTALQFALQAHTPSVPCLKERDVTKGKRWRKTPAEPHCKRAKQPHLASIKKFEEGVDAIAWDATRGNPWRSGCYLLQTFEVCNACRKTHLSKVIREMNDVSDNWVTRLDTDSTLAQAMLHKFPACHPKAATQTPHSSSSKESRGAQNDDDDKEQQHNGDKETDKAPSTRQLRRTTRTGTRRQLTEGSWTALAETLARQELMQRWKDARKSRVLQLYCRSDMVHVRFTLLMEKHLEAVRAALLKECAKTRHQQETRGHASSATGDTLSATDTASATSARATKPLSDSSTTTIFTIKVRGQVFSVGPLVLPRAATAAFLSRAKLIVRDLLNGANKALIATAATTSLRTTHAGDDDDDDEDDGGGRLPSLPQEPPQEPPQDRSFHSMCLLHGYANEHLDVADIAFLTAG</sequence>
<feature type="compositionally biased region" description="Basic and acidic residues" evidence="1">
    <location>
        <begin position="1"/>
        <end position="10"/>
    </location>
</feature>